<dbReference type="InterPro" id="IPR004837">
    <property type="entry name" value="NaCa_Exmemb"/>
</dbReference>
<evidence type="ECO:0000259" key="11">
    <source>
        <dbReference type="Pfam" id="PF03733"/>
    </source>
</evidence>
<dbReference type="GO" id="GO:0005774">
    <property type="term" value="C:vacuolar membrane"/>
    <property type="evidence" value="ECO:0007669"/>
    <property type="project" value="UniProtKB-ARBA"/>
</dbReference>
<evidence type="ECO:0000313" key="12">
    <source>
        <dbReference type="EMBL" id="KAJ3579463.1"/>
    </source>
</evidence>
<dbReference type="InterPro" id="IPR044880">
    <property type="entry name" value="NCX_ion-bd_dom_sf"/>
</dbReference>
<protein>
    <recommendedName>
        <fullName evidence="14">Calcium permease</fullName>
    </recommendedName>
</protein>
<evidence type="ECO:0000256" key="9">
    <source>
        <dbReference type="SAM" id="Phobius"/>
    </source>
</evidence>
<dbReference type="Pfam" id="PF01699">
    <property type="entry name" value="Na_Ca_ex"/>
    <property type="match status" value="2"/>
</dbReference>
<feature type="compositionally biased region" description="Basic and acidic residues" evidence="8">
    <location>
        <begin position="20"/>
        <end position="35"/>
    </location>
</feature>
<dbReference type="GO" id="GO:0015369">
    <property type="term" value="F:calcium:proton antiporter activity"/>
    <property type="evidence" value="ECO:0007669"/>
    <property type="project" value="TreeGrafter"/>
</dbReference>
<feature type="transmembrane region" description="Helical" evidence="9">
    <location>
        <begin position="554"/>
        <end position="574"/>
    </location>
</feature>
<feature type="transmembrane region" description="Helical" evidence="9">
    <location>
        <begin position="654"/>
        <end position="674"/>
    </location>
</feature>
<feature type="region of interest" description="Disordered" evidence="8">
    <location>
        <begin position="890"/>
        <end position="914"/>
    </location>
</feature>
<dbReference type="InterPro" id="IPR005185">
    <property type="entry name" value="YccF"/>
</dbReference>
<keyword evidence="6" id="KW-0406">Ion transport</keyword>
<evidence type="ECO:0000256" key="5">
    <source>
        <dbReference type="ARBA" id="ARBA00022989"/>
    </source>
</evidence>
<keyword evidence="13" id="KW-1185">Reference proteome</keyword>
<feature type="transmembrane region" description="Helical" evidence="9">
    <location>
        <begin position="278"/>
        <end position="311"/>
    </location>
</feature>
<evidence type="ECO:0000256" key="3">
    <source>
        <dbReference type="ARBA" id="ARBA00022448"/>
    </source>
</evidence>
<keyword evidence="5 9" id="KW-1133">Transmembrane helix</keyword>
<comment type="subcellular location">
    <subcellularLocation>
        <location evidence="1">Endomembrane system</location>
        <topology evidence="1">Multi-pass membrane protein</topology>
    </subcellularLocation>
</comment>
<dbReference type="Pfam" id="PF03733">
    <property type="entry name" value="YccF"/>
    <property type="match status" value="1"/>
</dbReference>
<evidence type="ECO:0000256" key="4">
    <source>
        <dbReference type="ARBA" id="ARBA00022692"/>
    </source>
</evidence>
<dbReference type="VEuPathDB" id="FungiDB:F4678DRAFT_478192"/>
<evidence type="ECO:0000256" key="2">
    <source>
        <dbReference type="ARBA" id="ARBA00008170"/>
    </source>
</evidence>
<dbReference type="EMBL" id="JANPWZ010000094">
    <property type="protein sequence ID" value="KAJ3579463.1"/>
    <property type="molecule type" value="Genomic_DNA"/>
</dbReference>
<comment type="similarity">
    <text evidence="2">Belongs to the Ca(2+):cation antiporter (CaCA) (TC 2.A.19) family.</text>
</comment>
<name>A0A9W8NNC4_9PEZI</name>
<dbReference type="PANTHER" id="PTHR31503:SF10">
    <property type="entry name" value="VNX1 PROTEIN"/>
    <property type="match status" value="1"/>
</dbReference>
<evidence type="ECO:0000259" key="10">
    <source>
        <dbReference type="Pfam" id="PF01699"/>
    </source>
</evidence>
<organism evidence="12 13">
    <name type="scientific">Xylaria arbuscula</name>
    <dbReference type="NCBI Taxonomy" id="114810"/>
    <lineage>
        <taxon>Eukaryota</taxon>
        <taxon>Fungi</taxon>
        <taxon>Dikarya</taxon>
        <taxon>Ascomycota</taxon>
        <taxon>Pezizomycotina</taxon>
        <taxon>Sordariomycetes</taxon>
        <taxon>Xylariomycetidae</taxon>
        <taxon>Xylariales</taxon>
        <taxon>Xylariaceae</taxon>
        <taxon>Xylaria</taxon>
    </lineage>
</organism>
<dbReference type="Proteomes" id="UP001148614">
    <property type="component" value="Unassembled WGS sequence"/>
</dbReference>
<feature type="transmembrane region" description="Helical" evidence="9">
    <location>
        <begin position="1070"/>
        <end position="1089"/>
    </location>
</feature>
<dbReference type="GO" id="GO:0012505">
    <property type="term" value="C:endomembrane system"/>
    <property type="evidence" value="ECO:0007669"/>
    <property type="project" value="UniProtKB-SubCell"/>
</dbReference>
<feature type="transmembrane region" description="Helical" evidence="9">
    <location>
        <begin position="522"/>
        <end position="542"/>
    </location>
</feature>
<dbReference type="InterPro" id="IPR004713">
    <property type="entry name" value="CaH_exchang"/>
</dbReference>
<feature type="transmembrane region" description="Helical" evidence="9">
    <location>
        <begin position="728"/>
        <end position="746"/>
    </location>
</feature>
<evidence type="ECO:0000256" key="7">
    <source>
        <dbReference type="ARBA" id="ARBA00023136"/>
    </source>
</evidence>
<feature type="compositionally biased region" description="Polar residues" evidence="8">
    <location>
        <begin position="166"/>
        <end position="175"/>
    </location>
</feature>
<evidence type="ECO:0000256" key="8">
    <source>
        <dbReference type="SAM" id="MobiDB-lite"/>
    </source>
</evidence>
<feature type="compositionally biased region" description="Low complexity" evidence="8">
    <location>
        <begin position="1"/>
        <end position="19"/>
    </location>
</feature>
<feature type="domain" description="Sodium/calcium exchanger membrane region" evidence="10">
    <location>
        <begin position="557"/>
        <end position="670"/>
    </location>
</feature>
<sequence length="1325" mass="146734">MDPHSQDSSATDSQQSPTDTRQHSIRRDTSEREGVLPESLPSSKTVRRRSEQSYGTLQTPPPPSASAQYIGDHPAHDRSHARASLQPARSPMLGPDRGRQRPKKPPMTRRTSSSAQAPYRGEVFSTDDDIREVENDAAGRQPYNVDSTRQSSTMRRRTMAPPALSRVQSSRSTAAEDTGIDERIEDGAQSPTQVQSHDEGVIQDAPPESATPEDEDDEDDDISDAESFTLKDRQQAINETHPFGIRIWKPALYKKSRSVQKTAEVDIHSSPGGRVSSWLLFFNIIWTLLFGWWMASFAAFGAVICFIFAAAPSGREYGRVLWGLAGYLFYPFGKFVRLEQDEAYLDEDQGEGRSISEYEQWQSGDLEYGRLFFGPESRNRSIVGRSRRSIDSEPSETDSLLGRSVRHGLIEAEETGRRLKRRLFGRGEWNIGRVIFFIVFWGLITPSLFIVSAICWFLVFWIPMGKVTNLLFDHLRRHPLALSFESDTTLARASDGPHSSILLCTYRAVGSKYWKYTVDGTNIFLINLMAVVVFVIFDWLVLESVLHVENFLTSPGFLFIAALFSIIPLAYFIGQAVASISAQSSMGLGAAINALFSTIVEVFLYCIALKDGKGQLVEGSIIGSIFAGILFLPGLSMCFGAIKRKTQRFNAKSAGVTSTMLLFAVVAAFGPTLFYQIYGTHELRCQSCTDFYQHLEKEHERDCRRCYYSQKPALDDRFYIESVRPYCYLAAVLLFCSYIIGLWFTLRTHAAVIWNIENEEKKQDEHHHLLASRISDARHGVDATGADIQNSTLYKRILGQSLKQVGLPGESEGHHSRQPSGPVFVPPNGAVQTAHMVPPKSSGSGSDSIRSHVQIPGFSDAENNNLIRGVTELAATAAAIAARDARGAGTRRISHQASNMGASASAARPTPLRSSTFPDLEDVAEHAQASHGGHDAPNWSRMKSSVILMGATILYAIVAEILVDTVDVVLDNYAIDPKFPRHNANAISFAMNGNIALSMEIGSAYALQVCLLQIPALVLFSAIFPIQPSGDQLDPIHWTFSLLFPQWDMVTVILCVFLLSYMYGEGKSNYFKGSILLLTYLVVVVGFYYSGFTDGAAELDTSRFDTLGSDGVWKTYKTIGRGANAPIVAVWAVTVACSKCLVQIPTIAVSKEEEEVSRIPIVKYFTNTHNMSVDLTLPPISSPAIDAYRHVPDPLLPFALYIHIDGISEDEVTAIENECNSQLPGDAMVKRASRHDLAGQPLIAAVTDHLINISARRFDPFYFVAVVDKDWKEKGVILVTMNDDSDEAVCHIDQLRVPAQDSGINLVNLQIANSDWGELKEEYEE</sequence>
<evidence type="ECO:0008006" key="14">
    <source>
        <dbReference type="Google" id="ProtNLM"/>
    </source>
</evidence>
<keyword evidence="7 9" id="KW-0472">Membrane</keyword>
<dbReference type="Gene3D" id="1.20.1420.30">
    <property type="entry name" value="NCX, central ion-binding region"/>
    <property type="match status" value="1"/>
</dbReference>
<dbReference type="GO" id="GO:0006874">
    <property type="term" value="P:intracellular calcium ion homeostasis"/>
    <property type="evidence" value="ECO:0007669"/>
    <property type="project" value="TreeGrafter"/>
</dbReference>
<feature type="transmembrane region" description="Helical" evidence="9">
    <location>
        <begin position="1005"/>
        <end position="1026"/>
    </location>
</feature>
<feature type="transmembrane region" description="Helical" evidence="9">
    <location>
        <begin position="586"/>
        <end position="608"/>
    </location>
</feature>
<comment type="caution">
    <text evidence="12">The sequence shown here is derived from an EMBL/GenBank/DDBJ whole genome shotgun (WGS) entry which is preliminary data.</text>
</comment>
<dbReference type="PANTHER" id="PTHR31503">
    <property type="entry name" value="VACUOLAR CALCIUM ION TRANSPORTER"/>
    <property type="match status" value="1"/>
</dbReference>
<feature type="domain" description="Inner membrane component" evidence="11">
    <location>
        <begin position="281"/>
        <end position="334"/>
    </location>
</feature>
<feature type="region of interest" description="Disordered" evidence="8">
    <location>
        <begin position="1"/>
        <end position="222"/>
    </location>
</feature>
<evidence type="ECO:0000313" key="13">
    <source>
        <dbReference type="Proteomes" id="UP001148614"/>
    </source>
</evidence>
<evidence type="ECO:0000256" key="6">
    <source>
        <dbReference type="ARBA" id="ARBA00023065"/>
    </source>
</evidence>
<reference evidence="12" key="1">
    <citation type="submission" date="2022-07" db="EMBL/GenBank/DDBJ databases">
        <title>Genome Sequence of Xylaria arbuscula.</title>
        <authorList>
            <person name="Buettner E."/>
        </authorList>
    </citation>
    <scope>NUCLEOTIDE SEQUENCE</scope>
    <source>
        <strain evidence="12">VT107</strain>
    </source>
</reference>
<keyword evidence="3" id="KW-0813">Transport</keyword>
<accession>A0A9W8NNC4</accession>
<feature type="domain" description="Sodium/calcium exchanger membrane region" evidence="10">
    <location>
        <begin position="985"/>
        <end position="1088"/>
    </location>
</feature>
<feature type="compositionally biased region" description="Acidic residues" evidence="8">
    <location>
        <begin position="211"/>
        <end position="222"/>
    </location>
</feature>
<evidence type="ECO:0000256" key="1">
    <source>
        <dbReference type="ARBA" id="ARBA00004127"/>
    </source>
</evidence>
<feature type="transmembrane region" description="Helical" evidence="9">
    <location>
        <begin position="1038"/>
        <end position="1064"/>
    </location>
</feature>
<dbReference type="VEuPathDB" id="FungiDB:F4678DRAFT_478195"/>
<proteinExistence type="inferred from homology"/>
<keyword evidence="4 9" id="KW-0812">Transmembrane</keyword>
<gene>
    <name evidence="12" type="ORF">NPX13_g1110</name>
</gene>
<feature type="transmembrane region" description="Helical" evidence="9">
    <location>
        <begin position="620"/>
        <end position="642"/>
    </location>
</feature>